<feature type="signal peptide" evidence="9">
    <location>
        <begin position="1"/>
        <end position="20"/>
    </location>
</feature>
<dbReference type="Gene3D" id="3.40.710.10">
    <property type="entry name" value="DD-peptidase/beta-lactamase superfamily"/>
    <property type="match status" value="1"/>
</dbReference>
<keyword evidence="6" id="KW-0961">Cell wall biogenesis/degradation</keyword>
<evidence type="ECO:0000313" key="12">
    <source>
        <dbReference type="Proteomes" id="UP001597101"/>
    </source>
</evidence>
<dbReference type="SUPFAM" id="SSF56601">
    <property type="entry name" value="beta-lactamase/transpeptidase-like"/>
    <property type="match status" value="1"/>
</dbReference>
<protein>
    <submittedName>
        <fullName evidence="11">D-alanyl-D-alanine carboxypeptidase family protein</fullName>
        <ecNumber evidence="11">3.4.-.-</ecNumber>
    </submittedName>
</protein>
<accession>A0ABW3F9L8</accession>
<dbReference type="PANTHER" id="PTHR21581">
    <property type="entry name" value="D-ALANYL-D-ALANINE CARBOXYPEPTIDASE"/>
    <property type="match status" value="1"/>
</dbReference>
<evidence type="ECO:0000256" key="5">
    <source>
        <dbReference type="ARBA" id="ARBA00022984"/>
    </source>
</evidence>
<evidence type="ECO:0000256" key="6">
    <source>
        <dbReference type="ARBA" id="ARBA00023316"/>
    </source>
</evidence>
<reference evidence="12" key="1">
    <citation type="journal article" date="2019" name="Int. J. Syst. Evol. Microbiol.">
        <title>The Global Catalogue of Microorganisms (GCM) 10K type strain sequencing project: providing services to taxonomists for standard genome sequencing and annotation.</title>
        <authorList>
            <consortium name="The Broad Institute Genomics Platform"/>
            <consortium name="The Broad Institute Genome Sequencing Center for Infectious Disease"/>
            <person name="Wu L."/>
            <person name="Ma J."/>
        </authorList>
    </citation>
    <scope>NUCLEOTIDE SEQUENCE [LARGE SCALE GENOMIC DNA]</scope>
    <source>
        <strain evidence="12">CCUG 60023</strain>
    </source>
</reference>
<dbReference type="PRINTS" id="PR00725">
    <property type="entry name" value="DADACBPTASE1"/>
</dbReference>
<gene>
    <name evidence="11" type="ORF">ACFQ14_00935</name>
</gene>
<feature type="region of interest" description="Disordered" evidence="8">
    <location>
        <begin position="334"/>
        <end position="381"/>
    </location>
</feature>
<feature type="region of interest" description="Disordered" evidence="8">
    <location>
        <begin position="272"/>
        <end position="292"/>
    </location>
</feature>
<evidence type="ECO:0000256" key="7">
    <source>
        <dbReference type="RuleBase" id="RU004016"/>
    </source>
</evidence>
<proteinExistence type="inferred from homology"/>
<dbReference type="EC" id="3.4.-.-" evidence="11"/>
<keyword evidence="4" id="KW-0133">Cell shape</keyword>
<name>A0ABW3F9L8_9HYPH</name>
<evidence type="ECO:0000259" key="10">
    <source>
        <dbReference type="Pfam" id="PF00768"/>
    </source>
</evidence>
<keyword evidence="3 11" id="KW-0378">Hydrolase</keyword>
<dbReference type="PANTHER" id="PTHR21581:SF6">
    <property type="entry name" value="TRAFFICKING PROTEIN PARTICLE COMPLEX SUBUNIT 12"/>
    <property type="match status" value="1"/>
</dbReference>
<dbReference type="InterPro" id="IPR018044">
    <property type="entry name" value="Peptidase_S11"/>
</dbReference>
<dbReference type="GO" id="GO:0004180">
    <property type="term" value="F:carboxypeptidase activity"/>
    <property type="evidence" value="ECO:0007669"/>
    <property type="project" value="UniProtKB-KW"/>
</dbReference>
<dbReference type="InterPro" id="IPR001967">
    <property type="entry name" value="Peptidase_S11_N"/>
</dbReference>
<dbReference type="EMBL" id="JBHTJV010000002">
    <property type="protein sequence ID" value="MFD0914965.1"/>
    <property type="molecule type" value="Genomic_DNA"/>
</dbReference>
<feature type="chain" id="PRO_5046636262" evidence="9">
    <location>
        <begin position="21"/>
        <end position="381"/>
    </location>
</feature>
<dbReference type="InterPro" id="IPR012338">
    <property type="entry name" value="Beta-lactam/transpept-like"/>
</dbReference>
<keyword evidence="11" id="KW-0645">Protease</keyword>
<feature type="domain" description="Peptidase S11 D-alanyl-D-alanine carboxypeptidase A N-terminal" evidence="10">
    <location>
        <begin position="23"/>
        <end position="247"/>
    </location>
</feature>
<keyword evidence="2 9" id="KW-0732">Signal</keyword>
<sequence length="381" mass="41440">MKIVIAFAVFIGLALTPARALPHLTIDLDSGRVLSQQQAFDPWHPASLTKLMTALVVFRALETGAVSADETVRVSRNAARQQPSKMHYAPGTLITVEDALKLLIVKSANDISVALAEHVSGSVEGFARKMNDEAARLGMTGSRFINPHGLHDQRQVTTARDMALLISVLHKNYPQYADWFAAPGVLAQARTKQGKIIERIHYSYNLLVERYRGADGFKTGFVCASGYNFIGSATRAGRRIAAIVLGRSSQTHRAVDAAKLITGGFELSTDAGTPLAELKPDGTPATRPANMRPRLCTPEARAARYEPGAGQAVIKSPWLDERTPRKITLRTRFATKPKGVPRRNVPLPRFRPTPIDDTVRATSAAPIQLPTPSFRPGTALN</sequence>
<evidence type="ECO:0000256" key="8">
    <source>
        <dbReference type="SAM" id="MobiDB-lite"/>
    </source>
</evidence>
<keyword evidence="12" id="KW-1185">Reference proteome</keyword>
<organism evidence="11 12">
    <name type="scientific">Pseudahrensia aquimaris</name>
    <dbReference type="NCBI Taxonomy" id="744461"/>
    <lineage>
        <taxon>Bacteria</taxon>
        <taxon>Pseudomonadati</taxon>
        <taxon>Pseudomonadota</taxon>
        <taxon>Alphaproteobacteria</taxon>
        <taxon>Hyphomicrobiales</taxon>
        <taxon>Ahrensiaceae</taxon>
        <taxon>Pseudahrensia</taxon>
    </lineage>
</organism>
<evidence type="ECO:0000256" key="1">
    <source>
        <dbReference type="ARBA" id="ARBA00007164"/>
    </source>
</evidence>
<evidence type="ECO:0000256" key="4">
    <source>
        <dbReference type="ARBA" id="ARBA00022960"/>
    </source>
</evidence>
<comment type="similarity">
    <text evidence="1 7">Belongs to the peptidase S11 family.</text>
</comment>
<comment type="caution">
    <text evidence="11">The sequence shown here is derived from an EMBL/GenBank/DDBJ whole genome shotgun (WGS) entry which is preliminary data.</text>
</comment>
<evidence type="ECO:0000256" key="3">
    <source>
        <dbReference type="ARBA" id="ARBA00022801"/>
    </source>
</evidence>
<dbReference type="Proteomes" id="UP001597101">
    <property type="component" value="Unassembled WGS sequence"/>
</dbReference>
<evidence type="ECO:0000313" key="11">
    <source>
        <dbReference type="EMBL" id="MFD0914965.1"/>
    </source>
</evidence>
<evidence type="ECO:0000256" key="9">
    <source>
        <dbReference type="SAM" id="SignalP"/>
    </source>
</evidence>
<keyword evidence="11" id="KW-0121">Carboxypeptidase</keyword>
<dbReference type="Pfam" id="PF00768">
    <property type="entry name" value="Peptidase_S11"/>
    <property type="match status" value="1"/>
</dbReference>
<keyword evidence="5" id="KW-0573">Peptidoglycan synthesis</keyword>
<evidence type="ECO:0000256" key="2">
    <source>
        <dbReference type="ARBA" id="ARBA00022729"/>
    </source>
</evidence>